<dbReference type="STRING" id="168384.SAMN05660368_01811"/>
<accession>C6L9B1</accession>
<gene>
    <name evidence="1" type="ORF">BRYFOR_05201</name>
</gene>
<dbReference type="AlphaFoldDB" id="C6L9B1"/>
<evidence type="ECO:0000313" key="2">
    <source>
        <dbReference type="Proteomes" id="UP000005561"/>
    </source>
</evidence>
<dbReference type="Pfam" id="PF09952">
    <property type="entry name" value="AbiEi_2"/>
    <property type="match status" value="1"/>
</dbReference>
<dbReference type="Proteomes" id="UP000005561">
    <property type="component" value="Unassembled WGS sequence"/>
</dbReference>
<keyword evidence="2" id="KW-1185">Reference proteome</keyword>
<dbReference type="EMBL" id="ACCL02000001">
    <property type="protein sequence ID" value="EET62850.1"/>
    <property type="molecule type" value="Genomic_DNA"/>
</dbReference>
<proteinExistence type="predicted"/>
<comment type="caution">
    <text evidence="1">The sequence shown here is derived from an EMBL/GenBank/DDBJ whole genome shotgun (WGS) entry which is preliminary data.</text>
</comment>
<evidence type="ECO:0000313" key="1">
    <source>
        <dbReference type="EMBL" id="EET62850.1"/>
    </source>
</evidence>
<dbReference type="eggNOG" id="COG4861">
    <property type="taxonomic scope" value="Bacteria"/>
</dbReference>
<dbReference type="InterPro" id="IPR019238">
    <property type="entry name" value="AbiEi_2"/>
</dbReference>
<organism evidence="1 2">
    <name type="scientific">Marvinbryantia formatexigens DSM 14469</name>
    <dbReference type="NCBI Taxonomy" id="478749"/>
    <lineage>
        <taxon>Bacteria</taxon>
        <taxon>Bacillati</taxon>
        <taxon>Bacillota</taxon>
        <taxon>Clostridia</taxon>
        <taxon>Lachnospirales</taxon>
        <taxon>Lachnospiraceae</taxon>
        <taxon>Marvinbryantia</taxon>
    </lineage>
</organism>
<name>C6L9B1_9FIRM</name>
<sequence length="350" mass="40100">MMKAMITVKNIFVKEQEIVAEKFLKLPVVQKYEITGKRKDGFFAEVELDDGDGFILYVCVMKDAYPALVKEKTKSLPEKKRDESFIIIAPYISDETAEICETAGIGFFDYAGNCLFCRHSVYLREKGNKNPQPKKRGQSSVFERSSEVSSAILREMFLDVSRPWKLKHLAEKVNCSIGQVSKVKDFLCRNAWAEMTGDGVKLEQPENILREWSKVYGKTKIPAVSCYSLDGVADLEKKLRKMKEHTGMDYYLTGFSGGVRYAPVVRYNRVHVYLEPENIKEAMNFLECKEVENGQNFVIFPIEKESCIRDSEEKQGYSVVSPVQIYLDCMQIKGRGEEMAEAVMRKEILK</sequence>
<protein>
    <submittedName>
        <fullName evidence="1">Uncharacterized protein</fullName>
    </submittedName>
</protein>
<reference evidence="1" key="1">
    <citation type="submission" date="2009-07" db="EMBL/GenBank/DDBJ databases">
        <authorList>
            <person name="Weinstock G."/>
            <person name="Sodergren E."/>
            <person name="Clifton S."/>
            <person name="Fulton L."/>
            <person name="Fulton B."/>
            <person name="Courtney L."/>
            <person name="Fronick C."/>
            <person name="Harrison M."/>
            <person name="Strong C."/>
            <person name="Farmer C."/>
            <person name="Delahaunty K."/>
            <person name="Markovic C."/>
            <person name="Hall O."/>
            <person name="Minx P."/>
            <person name="Tomlinson C."/>
            <person name="Mitreva M."/>
            <person name="Nelson J."/>
            <person name="Hou S."/>
            <person name="Wollam A."/>
            <person name="Pepin K.H."/>
            <person name="Johnson M."/>
            <person name="Bhonagiri V."/>
            <person name="Nash W.E."/>
            <person name="Warren W."/>
            <person name="Chinwalla A."/>
            <person name="Mardis E.R."/>
            <person name="Wilson R.K."/>
        </authorList>
    </citation>
    <scope>NUCLEOTIDE SEQUENCE [LARGE SCALE GENOMIC DNA]</scope>
    <source>
        <strain evidence="1">DSM 14469</strain>
    </source>
</reference>